<keyword evidence="2" id="KW-1185">Reference proteome</keyword>
<evidence type="ECO:0000313" key="1">
    <source>
        <dbReference type="EMBL" id="GHI40654.1"/>
    </source>
</evidence>
<comment type="caution">
    <text evidence="1">The sequence shown here is derived from an EMBL/GenBank/DDBJ whole genome shotgun (WGS) entry which is preliminary data.</text>
</comment>
<protein>
    <submittedName>
        <fullName evidence="1">Uncharacterized protein</fullName>
    </submittedName>
</protein>
<dbReference type="EMBL" id="BNDY01000017">
    <property type="protein sequence ID" value="GHI40654.1"/>
    <property type="molecule type" value="Genomic_DNA"/>
</dbReference>
<dbReference type="Proteomes" id="UP001050808">
    <property type="component" value="Unassembled WGS sequence"/>
</dbReference>
<reference evidence="1" key="1">
    <citation type="submission" date="2024-05" db="EMBL/GenBank/DDBJ databases">
        <title>Whole genome shotgun sequence of Streptomyces violascens NBRC 12920.</title>
        <authorList>
            <person name="Komaki H."/>
            <person name="Tamura T."/>
        </authorList>
    </citation>
    <scope>NUCLEOTIDE SEQUENCE</scope>
    <source>
        <strain evidence="1">NBRC 12920</strain>
    </source>
</reference>
<organism evidence="1 2">
    <name type="scientific">Streptomyces violascens</name>
    <dbReference type="NCBI Taxonomy" id="67381"/>
    <lineage>
        <taxon>Bacteria</taxon>
        <taxon>Bacillati</taxon>
        <taxon>Actinomycetota</taxon>
        <taxon>Actinomycetes</taxon>
        <taxon>Kitasatosporales</taxon>
        <taxon>Streptomycetaceae</taxon>
        <taxon>Streptomyces</taxon>
    </lineage>
</organism>
<proteinExistence type="predicted"/>
<evidence type="ECO:0000313" key="2">
    <source>
        <dbReference type="Proteomes" id="UP001050808"/>
    </source>
</evidence>
<accession>A0ABQ3QTW4</accession>
<sequence>MRERSTPVAGMRFGRMPGRMRRPRIAAYARCSGRPRRKSCGWRSATVEPRPVHWLLRVSATDWSSMRAHEVDEGLTLAPGGWKACAADSRAAPGAAPIGLKPEQLCQPITCTP</sequence>
<name>A0ABQ3QTW4_9ACTN</name>
<gene>
    <name evidence="1" type="ORF">Sviol_50620</name>
</gene>